<dbReference type="EMBL" id="JACBKZ010000005">
    <property type="protein sequence ID" value="KAF5950073.1"/>
    <property type="molecule type" value="Genomic_DNA"/>
</dbReference>
<evidence type="ECO:0000313" key="1">
    <source>
        <dbReference type="EMBL" id="KAF5950073.1"/>
    </source>
</evidence>
<sequence length="58" mass="6757">MIMIKPIAQYTLVFRNNPPLKHSIHCSQSSLNSNPLHKAPLRNILRQPCQFMSRDDRV</sequence>
<keyword evidence="2" id="KW-1185">Reference proteome</keyword>
<organism evidence="1 2">
    <name type="scientific">Camellia sinensis</name>
    <name type="common">Tea plant</name>
    <name type="synonym">Thea sinensis</name>
    <dbReference type="NCBI Taxonomy" id="4442"/>
    <lineage>
        <taxon>Eukaryota</taxon>
        <taxon>Viridiplantae</taxon>
        <taxon>Streptophyta</taxon>
        <taxon>Embryophyta</taxon>
        <taxon>Tracheophyta</taxon>
        <taxon>Spermatophyta</taxon>
        <taxon>Magnoliopsida</taxon>
        <taxon>eudicotyledons</taxon>
        <taxon>Gunneridae</taxon>
        <taxon>Pentapetalae</taxon>
        <taxon>asterids</taxon>
        <taxon>Ericales</taxon>
        <taxon>Theaceae</taxon>
        <taxon>Camellia</taxon>
    </lineage>
</organism>
<evidence type="ECO:0000313" key="2">
    <source>
        <dbReference type="Proteomes" id="UP000593564"/>
    </source>
</evidence>
<proteinExistence type="predicted"/>
<protein>
    <submittedName>
        <fullName evidence="1">Uncharacterized protein</fullName>
    </submittedName>
</protein>
<accession>A0A7J7HAV7</accession>
<name>A0A7J7HAV7_CAMSI</name>
<gene>
    <name evidence="1" type="ORF">HYC85_012066</name>
</gene>
<dbReference type="Proteomes" id="UP000593564">
    <property type="component" value="Unassembled WGS sequence"/>
</dbReference>
<dbReference type="AlphaFoldDB" id="A0A7J7HAV7"/>
<comment type="caution">
    <text evidence="1">The sequence shown here is derived from an EMBL/GenBank/DDBJ whole genome shotgun (WGS) entry which is preliminary data.</text>
</comment>
<reference evidence="2" key="1">
    <citation type="journal article" date="2020" name="Nat. Commun.">
        <title>Genome assembly of wild tea tree DASZ reveals pedigree and selection history of tea varieties.</title>
        <authorList>
            <person name="Zhang W."/>
            <person name="Zhang Y."/>
            <person name="Qiu H."/>
            <person name="Guo Y."/>
            <person name="Wan H."/>
            <person name="Zhang X."/>
            <person name="Scossa F."/>
            <person name="Alseekh S."/>
            <person name="Zhang Q."/>
            <person name="Wang P."/>
            <person name="Xu L."/>
            <person name="Schmidt M.H."/>
            <person name="Jia X."/>
            <person name="Li D."/>
            <person name="Zhu A."/>
            <person name="Guo F."/>
            <person name="Chen W."/>
            <person name="Ni D."/>
            <person name="Usadel B."/>
            <person name="Fernie A.R."/>
            <person name="Wen W."/>
        </authorList>
    </citation>
    <scope>NUCLEOTIDE SEQUENCE [LARGE SCALE GENOMIC DNA]</scope>
    <source>
        <strain evidence="2">cv. G240</strain>
    </source>
</reference>
<reference evidence="1 2" key="2">
    <citation type="submission" date="2020-07" db="EMBL/GenBank/DDBJ databases">
        <title>Genome assembly of wild tea tree DASZ reveals pedigree and selection history of tea varieties.</title>
        <authorList>
            <person name="Zhang W."/>
        </authorList>
    </citation>
    <scope>NUCLEOTIDE SEQUENCE [LARGE SCALE GENOMIC DNA]</scope>
    <source>
        <strain evidence="2">cv. G240</strain>
        <tissue evidence="1">Leaf</tissue>
    </source>
</reference>